<dbReference type="Gene3D" id="3.40.250.10">
    <property type="entry name" value="Rhodanese-like domain"/>
    <property type="match status" value="1"/>
</dbReference>
<evidence type="ECO:0000313" key="3">
    <source>
        <dbReference type="EMBL" id="KTC69815.1"/>
    </source>
</evidence>
<evidence type="ECO:0000313" key="4">
    <source>
        <dbReference type="EMBL" id="STX60913.1"/>
    </source>
</evidence>
<dbReference type="PANTHER" id="PTHR10953:SF102">
    <property type="entry name" value="ADENYLYLTRANSFERASE AND SULFURTRANSFERASE MOCS3"/>
    <property type="match status" value="1"/>
</dbReference>
<dbReference type="EMBL" id="UGNW01000002">
    <property type="protein sequence ID" value="STX60913.1"/>
    <property type="molecule type" value="Genomic_DNA"/>
</dbReference>
<dbReference type="InterPro" id="IPR035985">
    <property type="entry name" value="Ubiquitin-activating_enz"/>
</dbReference>
<name>A0A378JQV4_9GAMM</name>
<organism evidence="4 6">
    <name type="scientific">Legionella birminghamensis</name>
    <dbReference type="NCBI Taxonomy" id="28083"/>
    <lineage>
        <taxon>Bacteria</taxon>
        <taxon>Pseudomonadati</taxon>
        <taxon>Pseudomonadota</taxon>
        <taxon>Gammaproteobacteria</taxon>
        <taxon>Legionellales</taxon>
        <taxon>Legionellaceae</taxon>
        <taxon>Legionella</taxon>
    </lineage>
</organism>
<dbReference type="CDD" id="cd00158">
    <property type="entry name" value="RHOD"/>
    <property type="match status" value="1"/>
</dbReference>
<dbReference type="Pfam" id="PF00899">
    <property type="entry name" value="ThiF"/>
    <property type="match status" value="1"/>
</dbReference>
<dbReference type="PANTHER" id="PTHR10953">
    <property type="entry name" value="UBIQUITIN-ACTIVATING ENZYME E1"/>
    <property type="match status" value="1"/>
</dbReference>
<gene>
    <name evidence="4" type="primary">moeZ_2</name>
    <name evidence="3" type="ORF">Lbir_1955</name>
    <name evidence="4" type="ORF">NCTC12437_03205</name>
</gene>
<dbReference type="InterPro" id="IPR001763">
    <property type="entry name" value="Rhodanese-like_dom"/>
</dbReference>
<dbReference type="GO" id="GO:0005737">
    <property type="term" value="C:cytoplasm"/>
    <property type="evidence" value="ECO:0007669"/>
    <property type="project" value="TreeGrafter"/>
</dbReference>
<dbReference type="InterPro" id="IPR036873">
    <property type="entry name" value="Rhodanese-like_dom_sf"/>
</dbReference>
<dbReference type="Pfam" id="PF00581">
    <property type="entry name" value="Rhodanese"/>
    <property type="match status" value="1"/>
</dbReference>
<dbReference type="GO" id="GO:0016779">
    <property type="term" value="F:nucleotidyltransferase activity"/>
    <property type="evidence" value="ECO:0007669"/>
    <property type="project" value="TreeGrafter"/>
</dbReference>
<dbReference type="OrthoDB" id="9804286at2"/>
<dbReference type="SUPFAM" id="SSF69572">
    <property type="entry name" value="Activating enzymes of the ubiquitin-like proteins"/>
    <property type="match status" value="1"/>
</dbReference>
<dbReference type="InterPro" id="IPR000594">
    <property type="entry name" value="ThiF_NAD_FAD-bd"/>
</dbReference>
<dbReference type="GO" id="GO:0004792">
    <property type="term" value="F:thiosulfate-cyanide sulfurtransferase activity"/>
    <property type="evidence" value="ECO:0007669"/>
    <property type="project" value="TreeGrafter"/>
</dbReference>
<dbReference type="STRING" id="28083.Lbir_1955"/>
<dbReference type="RefSeq" id="WP_058523973.1">
    <property type="nucleotide sequence ID" value="NZ_CAAAHV010000035.1"/>
</dbReference>
<dbReference type="EMBL" id="LNXT01000035">
    <property type="protein sequence ID" value="KTC69815.1"/>
    <property type="molecule type" value="Genomic_DNA"/>
</dbReference>
<feature type="domain" description="Rhodanese" evidence="2">
    <location>
        <begin position="261"/>
        <end position="336"/>
    </location>
</feature>
<proteinExistence type="inferred from homology"/>
<evidence type="ECO:0000313" key="5">
    <source>
        <dbReference type="Proteomes" id="UP000054735"/>
    </source>
</evidence>
<reference evidence="4 6" key="2">
    <citation type="submission" date="2018-06" db="EMBL/GenBank/DDBJ databases">
        <authorList>
            <consortium name="Pathogen Informatics"/>
            <person name="Doyle S."/>
        </authorList>
    </citation>
    <scope>NUCLEOTIDE SEQUENCE [LARGE SCALE GENOMIC DNA]</scope>
    <source>
        <strain evidence="4 6">NCTC12437</strain>
    </source>
</reference>
<dbReference type="AlphaFoldDB" id="A0A378JQV4"/>
<accession>A0A378JQV4</accession>
<dbReference type="FunFam" id="3.40.50.720:FF:000080">
    <property type="entry name" value="Thiazole biosynthesis adenylyltransferase ThiF"/>
    <property type="match status" value="1"/>
</dbReference>
<evidence type="ECO:0000259" key="2">
    <source>
        <dbReference type="PROSITE" id="PS50206"/>
    </source>
</evidence>
<dbReference type="Proteomes" id="UP000255066">
    <property type="component" value="Unassembled WGS sequence"/>
</dbReference>
<comment type="similarity">
    <text evidence="1">Belongs to the HesA/MoeB/ThiF family.</text>
</comment>
<protein>
    <submittedName>
        <fullName evidence="3 4">Molybdenum cofactor synthesis protein 3</fullName>
    </submittedName>
</protein>
<dbReference type="GO" id="GO:0008641">
    <property type="term" value="F:ubiquitin-like modifier activating enzyme activity"/>
    <property type="evidence" value="ECO:0007669"/>
    <property type="project" value="InterPro"/>
</dbReference>
<evidence type="ECO:0000313" key="6">
    <source>
        <dbReference type="Proteomes" id="UP000255066"/>
    </source>
</evidence>
<dbReference type="Proteomes" id="UP000054735">
    <property type="component" value="Unassembled WGS sequence"/>
</dbReference>
<keyword evidence="5" id="KW-1185">Reference proteome</keyword>
<dbReference type="PROSITE" id="PS51257">
    <property type="entry name" value="PROKAR_LIPOPROTEIN"/>
    <property type="match status" value="1"/>
</dbReference>
<evidence type="ECO:0000256" key="1">
    <source>
        <dbReference type="ARBA" id="ARBA00009919"/>
    </source>
</evidence>
<reference evidence="3 5" key="1">
    <citation type="submission" date="2015-11" db="EMBL/GenBank/DDBJ databases">
        <title>Genomic analysis of 38 Legionella species identifies large and diverse effector repertoires.</title>
        <authorList>
            <person name="Burstein D."/>
            <person name="Amaro F."/>
            <person name="Zusman T."/>
            <person name="Lifshitz Z."/>
            <person name="Cohen O."/>
            <person name="Gilbert J.A."/>
            <person name="Pupko T."/>
            <person name="Shuman H.A."/>
            <person name="Segal G."/>
        </authorList>
    </citation>
    <scope>NUCLEOTIDE SEQUENCE [LARGE SCALE GENOMIC DNA]</scope>
    <source>
        <strain evidence="3 5">CDC#1407-AL-14</strain>
    </source>
</reference>
<dbReference type="CDD" id="cd00757">
    <property type="entry name" value="ThiF_MoeB_HesA_family"/>
    <property type="match status" value="1"/>
</dbReference>
<dbReference type="PROSITE" id="PS50206">
    <property type="entry name" value="RHODANESE_3"/>
    <property type="match status" value="1"/>
</dbReference>
<sequence length="337" mass="38200">MDRYQRQVALIGEQGQEKIQNAKVMIIGLGGIGCPAAQYLVASGVGRIALVDNDRVAYSNLHRQILFTQDDVGFNKAEIAKKVLSKVNPEIIIDAYPTMFDLSFGDSAITDFDLIIDGTDNYVTRYLVNDLCVLKKKVFISCSILKNIVQIILFDTKQICYRCVYPSPPPAGTILNCSEAGILGTVTGIAGTMTANLALNHFLDVEKERQAQMKVFDARDFSMSSLIIKQNEECISCKHKKMDVESLRRLESDGIEIWELDRSKHFLVDIRQREEREVKKLDDDMFFPIQENSKYDFFLSYKDKKVVLYCSTGYRSRSFAAELRKIGVEAYYLKASL</sequence>
<dbReference type="InterPro" id="IPR045886">
    <property type="entry name" value="ThiF/MoeB/HesA"/>
</dbReference>
<dbReference type="Gene3D" id="3.40.50.720">
    <property type="entry name" value="NAD(P)-binding Rossmann-like Domain"/>
    <property type="match status" value="1"/>
</dbReference>